<proteinExistence type="inferred from homology"/>
<evidence type="ECO:0000313" key="6">
    <source>
        <dbReference type="Ensembl" id="ENSMLUP00000000551.2"/>
    </source>
</evidence>
<dbReference type="HOGENOM" id="CLU_3337902_0_0_1"/>
<reference evidence="6" key="2">
    <citation type="submission" date="2025-08" db="UniProtKB">
        <authorList>
            <consortium name="Ensembl"/>
        </authorList>
    </citation>
    <scope>IDENTIFICATION</scope>
</reference>
<reference evidence="6" key="3">
    <citation type="submission" date="2025-09" db="UniProtKB">
        <authorList>
            <consortium name="Ensembl"/>
        </authorList>
    </citation>
    <scope>IDENTIFICATION</scope>
</reference>
<organism evidence="6 7">
    <name type="scientific">Myotis lucifugus</name>
    <name type="common">Little brown bat</name>
    <dbReference type="NCBI Taxonomy" id="59463"/>
    <lineage>
        <taxon>Eukaryota</taxon>
        <taxon>Metazoa</taxon>
        <taxon>Chordata</taxon>
        <taxon>Craniata</taxon>
        <taxon>Vertebrata</taxon>
        <taxon>Euteleostomi</taxon>
        <taxon>Mammalia</taxon>
        <taxon>Eutheria</taxon>
        <taxon>Laurasiatheria</taxon>
        <taxon>Chiroptera</taxon>
        <taxon>Yangochiroptera</taxon>
        <taxon>Vespertilionidae</taxon>
        <taxon>Myotis</taxon>
    </lineage>
</organism>
<dbReference type="AlphaFoldDB" id="G1NTP6"/>
<dbReference type="InterPro" id="IPR008735">
    <property type="entry name" value="PSP94"/>
</dbReference>
<dbReference type="InParanoid" id="G1NTP6"/>
<keyword evidence="7" id="KW-1185">Reference proteome</keyword>
<evidence type="ECO:0000256" key="4">
    <source>
        <dbReference type="ARBA" id="ARBA00023157"/>
    </source>
</evidence>
<evidence type="ECO:0000313" key="7">
    <source>
        <dbReference type="Proteomes" id="UP000001074"/>
    </source>
</evidence>
<comment type="similarity">
    <text evidence="2 5">Belongs to the beta-microseminoprotein family.</text>
</comment>
<keyword evidence="4" id="KW-1015">Disulfide bond</keyword>
<dbReference type="EMBL" id="AAPE02060537">
    <property type="status" value="NOT_ANNOTATED_CDS"/>
    <property type="molecule type" value="Genomic_DNA"/>
</dbReference>
<evidence type="ECO:0000256" key="2">
    <source>
        <dbReference type="ARBA" id="ARBA00010352"/>
    </source>
</evidence>
<evidence type="ECO:0000256" key="1">
    <source>
        <dbReference type="ARBA" id="ARBA00004613"/>
    </source>
</evidence>
<evidence type="ECO:0000256" key="3">
    <source>
        <dbReference type="ARBA" id="ARBA00022525"/>
    </source>
</evidence>
<reference evidence="6 7" key="1">
    <citation type="journal article" date="2011" name="Nature">
        <title>A high-resolution map of human evolutionary constraint using 29 mammals.</title>
        <authorList>
            <person name="Lindblad-Toh K."/>
            <person name="Garber M."/>
            <person name="Zuk O."/>
            <person name="Lin M.F."/>
            <person name="Parker B.J."/>
            <person name="Washietl S."/>
            <person name="Kheradpour P."/>
            <person name="Ernst J."/>
            <person name="Jordan G."/>
            <person name="Mauceli E."/>
            <person name="Ward L.D."/>
            <person name="Lowe C.B."/>
            <person name="Holloway A.K."/>
            <person name="Clamp M."/>
            <person name="Gnerre S."/>
            <person name="Alfoldi J."/>
            <person name="Beal K."/>
            <person name="Chang J."/>
            <person name="Clawson H."/>
            <person name="Cuff J."/>
            <person name="Di Palma F."/>
            <person name="Fitzgerald S."/>
            <person name="Flicek P."/>
            <person name="Guttman M."/>
            <person name="Hubisz M.J."/>
            <person name="Jaffe D.B."/>
            <person name="Jungreis I."/>
            <person name="Kent W.J."/>
            <person name="Kostka D."/>
            <person name="Lara M."/>
            <person name="Martins A.L."/>
            <person name="Massingham T."/>
            <person name="Moltke I."/>
            <person name="Raney B.J."/>
            <person name="Rasmussen M.D."/>
            <person name="Robinson J."/>
            <person name="Stark A."/>
            <person name="Vilella A.J."/>
            <person name="Wen J."/>
            <person name="Xie X."/>
            <person name="Zody M.C."/>
            <person name="Baldwin J."/>
            <person name="Bloom T."/>
            <person name="Chin C.W."/>
            <person name="Heiman D."/>
            <person name="Nicol R."/>
            <person name="Nusbaum C."/>
            <person name="Young S."/>
            <person name="Wilkinson J."/>
            <person name="Worley K.C."/>
            <person name="Kovar C.L."/>
            <person name="Muzny D.M."/>
            <person name="Gibbs R.A."/>
            <person name="Cree A."/>
            <person name="Dihn H.H."/>
            <person name="Fowler G."/>
            <person name="Jhangiani S."/>
            <person name="Joshi V."/>
            <person name="Lee S."/>
            <person name="Lewis L.R."/>
            <person name="Nazareth L.V."/>
            <person name="Okwuonu G."/>
            <person name="Santibanez J."/>
            <person name="Warren W.C."/>
            <person name="Mardis E.R."/>
            <person name="Weinstock G.M."/>
            <person name="Wilson R.K."/>
            <person name="Delehaunty K."/>
            <person name="Dooling D."/>
            <person name="Fronik C."/>
            <person name="Fulton L."/>
            <person name="Fulton B."/>
            <person name="Graves T."/>
            <person name="Minx P."/>
            <person name="Sodergren E."/>
            <person name="Birney E."/>
            <person name="Margulies E.H."/>
            <person name="Herrero J."/>
            <person name="Green E.D."/>
            <person name="Haussler D."/>
            <person name="Siepel A."/>
            <person name="Goldman N."/>
            <person name="Pollard K.S."/>
            <person name="Pedersen J.S."/>
            <person name="Lander E.S."/>
            <person name="Kellis M."/>
        </authorList>
    </citation>
    <scope>NUCLEOTIDE SEQUENCE [LARGE SCALE GENOMIC DNA]</scope>
</reference>
<protein>
    <recommendedName>
        <fullName evidence="5">Beta-microseminoprotein</fullName>
    </recommendedName>
</protein>
<evidence type="ECO:0000256" key="5">
    <source>
        <dbReference type="RuleBase" id="RU364124"/>
    </source>
</evidence>
<dbReference type="Gene3D" id="2.20.25.590">
    <property type="match status" value="1"/>
</dbReference>
<dbReference type="Pfam" id="PF05825">
    <property type="entry name" value="PSP94"/>
    <property type="match status" value="1"/>
</dbReference>
<accession>G1NTP6</accession>
<comment type="subcellular location">
    <subcellularLocation>
        <location evidence="1 5">Secreted</location>
    </subcellularLocation>
</comment>
<dbReference type="Ensembl" id="ENSMLUT00000000609.2">
    <property type="protein sequence ID" value="ENSMLUP00000000551.2"/>
    <property type="gene ID" value="ENSMLUG00000000615.2"/>
</dbReference>
<keyword evidence="3 5" id="KW-0964">Secreted</keyword>
<sequence length="38" mass="4498">VGFSKMKCKKLFNEKTCTYTVVEKKNPKKTCLVEQWVM</sequence>
<name>G1NTP6_MYOLU</name>
<dbReference type="Proteomes" id="UP000001074">
    <property type="component" value="Unassembled WGS sequence"/>
</dbReference>
<dbReference type="GO" id="GO:0005576">
    <property type="term" value="C:extracellular region"/>
    <property type="evidence" value="ECO:0007669"/>
    <property type="project" value="UniProtKB-SubCell"/>
</dbReference>